<proteinExistence type="predicted"/>
<organism evidence="2 3">
    <name type="scientific">Streptomyces albospinus</name>
    <dbReference type="NCBI Taxonomy" id="285515"/>
    <lineage>
        <taxon>Bacteria</taxon>
        <taxon>Bacillati</taxon>
        <taxon>Actinomycetota</taxon>
        <taxon>Actinomycetes</taxon>
        <taxon>Kitasatosporales</taxon>
        <taxon>Streptomycetaceae</taxon>
        <taxon>Streptomyces</taxon>
    </lineage>
</organism>
<sequence length="281" mass="28878">MSSLLYAVGHTTVSIALGRTATVALESMVIGALIGFGAGAGVARMFHAPTVQGMGAFRTLGELNACENDPAAHFSFGLGFFFHAWASAVGTGALTSDVDHRIVPHGAAALSMARRGSRRAAGTLHDPRRMAVVGAAVGLVLVTVLNTTAAAVPHSLQQVAADVLGPASAWLINPVMPVVFWMAAVDAGRRTGGWGTALGGLAHVVMGNAVPGIVLGIVVGKGVDELGWTRVTRVLCGAVVALFAVSAVLRGVDLQLLHQMHADVPRWLRQIHHCTGTGPAT</sequence>
<protein>
    <submittedName>
        <fullName evidence="2">Permease</fullName>
    </submittedName>
</protein>
<dbReference type="NCBIfam" id="TIGR03580">
    <property type="entry name" value="EF_0832"/>
    <property type="match status" value="1"/>
</dbReference>
<gene>
    <name evidence="2" type="ORF">GCM10010211_51080</name>
</gene>
<reference evidence="3" key="1">
    <citation type="journal article" date="2019" name="Int. J. Syst. Evol. Microbiol.">
        <title>The Global Catalogue of Microorganisms (GCM) 10K type strain sequencing project: providing services to taxonomists for standard genome sequencing and annotation.</title>
        <authorList>
            <consortium name="The Broad Institute Genomics Platform"/>
            <consortium name="The Broad Institute Genome Sequencing Center for Infectious Disease"/>
            <person name="Wu L."/>
            <person name="Ma J."/>
        </authorList>
    </citation>
    <scope>NUCLEOTIDE SEQUENCE [LARGE SCALE GENOMIC DNA]</scope>
    <source>
        <strain evidence="3">JCM 3399</strain>
    </source>
</reference>
<comment type="caution">
    <text evidence="2">The sequence shown here is derived from an EMBL/GenBank/DDBJ whole genome shotgun (WGS) entry which is preliminary data.</text>
</comment>
<dbReference type="RefSeq" id="WP_189303635.1">
    <property type="nucleotide sequence ID" value="NZ_BMRP01000019.1"/>
</dbReference>
<feature type="transmembrane region" description="Helical" evidence="1">
    <location>
        <begin position="164"/>
        <end position="185"/>
    </location>
</feature>
<keyword evidence="3" id="KW-1185">Reference proteome</keyword>
<evidence type="ECO:0000256" key="1">
    <source>
        <dbReference type="SAM" id="Phobius"/>
    </source>
</evidence>
<name>A0ABQ2VBR8_9ACTN</name>
<feature type="transmembrane region" description="Helical" evidence="1">
    <location>
        <begin position="231"/>
        <end position="252"/>
    </location>
</feature>
<keyword evidence="1" id="KW-1133">Transmembrane helix</keyword>
<evidence type="ECO:0000313" key="2">
    <source>
        <dbReference type="EMBL" id="GGU78925.1"/>
    </source>
</evidence>
<feature type="transmembrane region" description="Helical" evidence="1">
    <location>
        <begin position="197"/>
        <end position="219"/>
    </location>
</feature>
<feature type="transmembrane region" description="Helical" evidence="1">
    <location>
        <begin position="131"/>
        <end position="152"/>
    </location>
</feature>
<accession>A0ABQ2VBR8</accession>
<dbReference type="Pfam" id="PF14188">
    <property type="entry name" value="DUF4311"/>
    <property type="match status" value="1"/>
</dbReference>
<dbReference type="InterPro" id="IPR020042">
    <property type="entry name" value="DUF4311"/>
</dbReference>
<keyword evidence="1" id="KW-0472">Membrane</keyword>
<dbReference type="EMBL" id="BMRP01000019">
    <property type="protein sequence ID" value="GGU78925.1"/>
    <property type="molecule type" value="Genomic_DNA"/>
</dbReference>
<keyword evidence="1" id="KW-0812">Transmembrane</keyword>
<evidence type="ECO:0000313" key="3">
    <source>
        <dbReference type="Proteomes" id="UP000654471"/>
    </source>
</evidence>
<dbReference type="Proteomes" id="UP000654471">
    <property type="component" value="Unassembled WGS sequence"/>
</dbReference>